<feature type="transmembrane region" description="Helical" evidence="9">
    <location>
        <begin position="138"/>
        <end position="159"/>
    </location>
</feature>
<evidence type="ECO:0000313" key="11">
    <source>
        <dbReference type="EMBL" id="GAM64295.1"/>
    </source>
</evidence>
<proteinExistence type="predicted"/>
<evidence type="ECO:0000256" key="6">
    <source>
        <dbReference type="ARBA" id="ARBA00022692"/>
    </source>
</evidence>
<dbReference type="PANTHER" id="PTHR30505">
    <property type="entry name" value="FRUCTOSE-LIKE PERMEASE"/>
    <property type="match status" value="1"/>
</dbReference>
<dbReference type="InterPro" id="IPR050864">
    <property type="entry name" value="Bacterial_PTS_Sugar_Transport"/>
</dbReference>
<dbReference type="PANTHER" id="PTHR30505:SF0">
    <property type="entry name" value="FRUCTOSE-LIKE PTS SYSTEM EIIBC COMPONENT-RELATED"/>
    <property type="match status" value="1"/>
</dbReference>
<keyword evidence="4" id="KW-0762">Sugar transport</keyword>
<keyword evidence="3" id="KW-1003">Cell membrane</keyword>
<keyword evidence="5" id="KW-0598">Phosphotransferase system</keyword>
<evidence type="ECO:0000256" key="5">
    <source>
        <dbReference type="ARBA" id="ARBA00022683"/>
    </source>
</evidence>
<evidence type="ECO:0000256" key="8">
    <source>
        <dbReference type="ARBA" id="ARBA00023136"/>
    </source>
</evidence>
<dbReference type="AlphaFoldDB" id="A0A0B8PBW9"/>
<sequence length="171" mass="17301">MYPLGGTLITAGIVLWGIGEPIKMAMTAMNHGLAGMAGAGKVALGALLGGMTAFDMGGPVNKVATLFAQTQVNTQPWLMGGVAIAICTPPLGMALATFLFPKKFDTAEKEAGKAAVIMGSIGISEGAIPFAANDPLRVLPAIVAGGIVGNVIGFVAHVLNHAPWGGLLYCQ</sequence>
<dbReference type="GO" id="GO:0009401">
    <property type="term" value="P:phosphoenolpyruvate-dependent sugar phosphotransferase system"/>
    <property type="evidence" value="ECO:0007669"/>
    <property type="project" value="UniProtKB-KW"/>
</dbReference>
<evidence type="ECO:0000259" key="10">
    <source>
        <dbReference type="PROSITE" id="PS51104"/>
    </source>
</evidence>
<evidence type="ECO:0000256" key="7">
    <source>
        <dbReference type="ARBA" id="ARBA00022989"/>
    </source>
</evidence>
<dbReference type="EMBL" id="BBSA01000012">
    <property type="protein sequence ID" value="GAM64295.1"/>
    <property type="molecule type" value="Genomic_DNA"/>
</dbReference>
<dbReference type="GO" id="GO:0090563">
    <property type="term" value="F:protein-phosphocysteine-sugar phosphotransferase activity"/>
    <property type="evidence" value="ECO:0007669"/>
    <property type="project" value="TreeGrafter"/>
</dbReference>
<keyword evidence="8 9" id="KW-0472">Membrane</keyword>
<accession>A0A0B8PBW9</accession>
<evidence type="ECO:0000256" key="2">
    <source>
        <dbReference type="ARBA" id="ARBA00022448"/>
    </source>
</evidence>
<evidence type="ECO:0000256" key="3">
    <source>
        <dbReference type="ARBA" id="ARBA00022475"/>
    </source>
</evidence>
<dbReference type="Proteomes" id="UP000031670">
    <property type="component" value="Unassembled WGS sequence"/>
</dbReference>
<dbReference type="PROSITE" id="PS51104">
    <property type="entry name" value="PTS_EIIC_TYPE_2"/>
    <property type="match status" value="1"/>
</dbReference>
<protein>
    <submittedName>
        <fullName evidence="11">PTS system</fullName>
    </submittedName>
</protein>
<keyword evidence="6 9" id="KW-0812">Transmembrane</keyword>
<evidence type="ECO:0000256" key="4">
    <source>
        <dbReference type="ARBA" id="ARBA00022597"/>
    </source>
</evidence>
<feature type="domain" description="PTS EIIC type-2" evidence="10">
    <location>
        <begin position="1"/>
        <end position="171"/>
    </location>
</feature>
<keyword evidence="2" id="KW-0813">Transport</keyword>
<evidence type="ECO:0000256" key="9">
    <source>
        <dbReference type="SAM" id="Phobius"/>
    </source>
</evidence>
<organism evidence="11 12">
    <name type="scientific">Vibrio ishigakensis</name>
    <dbReference type="NCBI Taxonomy" id="1481914"/>
    <lineage>
        <taxon>Bacteria</taxon>
        <taxon>Pseudomonadati</taxon>
        <taxon>Pseudomonadota</taxon>
        <taxon>Gammaproteobacteria</taxon>
        <taxon>Vibrionales</taxon>
        <taxon>Vibrionaceae</taxon>
        <taxon>Vibrio</taxon>
    </lineage>
</organism>
<evidence type="ECO:0000256" key="1">
    <source>
        <dbReference type="ARBA" id="ARBA00004651"/>
    </source>
</evidence>
<gene>
    <name evidence="11" type="ORF">JCM19232_965</name>
</gene>
<comment type="caution">
    <text evidence="11">The sequence shown here is derived from an EMBL/GenBank/DDBJ whole genome shotgun (WGS) entry which is preliminary data.</text>
</comment>
<comment type="subcellular location">
    <subcellularLocation>
        <location evidence="1">Cell membrane</location>
        <topology evidence="1">Multi-pass membrane protein</topology>
    </subcellularLocation>
</comment>
<feature type="transmembrane region" description="Helical" evidence="9">
    <location>
        <begin position="77"/>
        <end position="100"/>
    </location>
</feature>
<name>A0A0B8PBW9_9VIBR</name>
<reference evidence="11 12" key="1">
    <citation type="submission" date="2015-01" db="EMBL/GenBank/DDBJ databases">
        <title>Vibrio sp. C5 JCM 19232 whole genome shotgun sequence.</title>
        <authorList>
            <person name="Sawabe T."/>
            <person name="Meirelles P."/>
            <person name="Feng G."/>
            <person name="Sayaka M."/>
            <person name="Hattori M."/>
            <person name="Ohkuma M."/>
        </authorList>
    </citation>
    <scope>NUCLEOTIDE SEQUENCE [LARGE SCALE GENOMIC DNA]</scope>
    <source>
        <strain evidence="11 12">JCM19232</strain>
    </source>
</reference>
<evidence type="ECO:0000313" key="12">
    <source>
        <dbReference type="Proteomes" id="UP000031670"/>
    </source>
</evidence>
<dbReference type="GO" id="GO:0005886">
    <property type="term" value="C:plasma membrane"/>
    <property type="evidence" value="ECO:0007669"/>
    <property type="project" value="UniProtKB-SubCell"/>
</dbReference>
<keyword evidence="7 9" id="KW-1133">Transmembrane helix</keyword>
<reference evidence="11 12" key="2">
    <citation type="submission" date="2015-01" db="EMBL/GenBank/DDBJ databases">
        <authorList>
            <consortium name="NBRP consortium"/>
            <person name="Sawabe T."/>
            <person name="Meirelles P."/>
            <person name="Feng G."/>
            <person name="Sayaka M."/>
            <person name="Hattori M."/>
            <person name="Ohkuma M."/>
        </authorList>
    </citation>
    <scope>NUCLEOTIDE SEQUENCE [LARGE SCALE GENOMIC DNA]</scope>
    <source>
        <strain evidence="11 12">JCM19232</strain>
    </source>
</reference>
<dbReference type="InterPro" id="IPR013014">
    <property type="entry name" value="PTS_EIIC_2"/>
</dbReference>